<evidence type="ECO:0000256" key="1">
    <source>
        <dbReference type="SAM" id="MobiDB-lite"/>
    </source>
</evidence>
<protein>
    <submittedName>
        <fullName evidence="2">Uncharacterized protein</fullName>
    </submittedName>
</protein>
<dbReference type="Proteomes" id="UP000887013">
    <property type="component" value="Unassembled WGS sequence"/>
</dbReference>
<dbReference type="EMBL" id="BMAW01069000">
    <property type="protein sequence ID" value="GFT66813.1"/>
    <property type="molecule type" value="Genomic_DNA"/>
</dbReference>
<evidence type="ECO:0000313" key="2">
    <source>
        <dbReference type="EMBL" id="GFT66813.1"/>
    </source>
</evidence>
<reference evidence="2" key="1">
    <citation type="submission" date="2020-08" db="EMBL/GenBank/DDBJ databases">
        <title>Multicomponent nature underlies the extraordinary mechanical properties of spider dragline silk.</title>
        <authorList>
            <person name="Kono N."/>
            <person name="Nakamura H."/>
            <person name="Mori M."/>
            <person name="Yoshida Y."/>
            <person name="Ohtoshi R."/>
            <person name="Malay A.D."/>
            <person name="Moran D.A.P."/>
            <person name="Tomita M."/>
            <person name="Numata K."/>
            <person name="Arakawa K."/>
        </authorList>
    </citation>
    <scope>NUCLEOTIDE SEQUENCE</scope>
</reference>
<keyword evidence="3" id="KW-1185">Reference proteome</keyword>
<accession>A0A8X6PJ11</accession>
<feature type="region of interest" description="Disordered" evidence="1">
    <location>
        <begin position="53"/>
        <end position="80"/>
    </location>
</feature>
<feature type="region of interest" description="Disordered" evidence="1">
    <location>
        <begin position="104"/>
        <end position="124"/>
    </location>
</feature>
<sequence>MVSAFPYRAPSPANVLYQRSFLIQKSLQIQQFFQATKVPTIFPVDASGAIDPNPSTFLDPANALSPTAPTDTEIAPDPLAPLPLIQNLPNPAAAPDPAIAVYFSSAPEPPAQPDSSLAPLDPKIAPHTSPAMVHILPESL</sequence>
<name>A0A8X6PJ11_NEPPI</name>
<comment type="caution">
    <text evidence="2">The sequence shown here is derived from an EMBL/GenBank/DDBJ whole genome shotgun (WGS) entry which is preliminary data.</text>
</comment>
<evidence type="ECO:0000313" key="3">
    <source>
        <dbReference type="Proteomes" id="UP000887013"/>
    </source>
</evidence>
<organism evidence="2 3">
    <name type="scientific">Nephila pilipes</name>
    <name type="common">Giant wood spider</name>
    <name type="synonym">Nephila maculata</name>
    <dbReference type="NCBI Taxonomy" id="299642"/>
    <lineage>
        <taxon>Eukaryota</taxon>
        <taxon>Metazoa</taxon>
        <taxon>Ecdysozoa</taxon>
        <taxon>Arthropoda</taxon>
        <taxon>Chelicerata</taxon>
        <taxon>Arachnida</taxon>
        <taxon>Araneae</taxon>
        <taxon>Araneomorphae</taxon>
        <taxon>Entelegynae</taxon>
        <taxon>Araneoidea</taxon>
        <taxon>Nephilidae</taxon>
        <taxon>Nephila</taxon>
    </lineage>
</organism>
<dbReference type="AlphaFoldDB" id="A0A8X6PJ11"/>
<gene>
    <name evidence="2" type="ORF">NPIL_205871</name>
</gene>
<proteinExistence type="predicted"/>